<reference evidence="1 2" key="1">
    <citation type="journal article" date="2023" name="G3 (Bethesda)">
        <title>A chromosome-length genome assembly and annotation of blackberry (Rubus argutus, cv. 'Hillquist').</title>
        <authorList>
            <person name="Bruna T."/>
            <person name="Aryal R."/>
            <person name="Dudchenko O."/>
            <person name="Sargent D.J."/>
            <person name="Mead D."/>
            <person name="Buti M."/>
            <person name="Cavallini A."/>
            <person name="Hytonen T."/>
            <person name="Andres J."/>
            <person name="Pham M."/>
            <person name="Weisz D."/>
            <person name="Mascagni F."/>
            <person name="Usai G."/>
            <person name="Natali L."/>
            <person name="Bassil N."/>
            <person name="Fernandez G.E."/>
            <person name="Lomsadze A."/>
            <person name="Armour M."/>
            <person name="Olukolu B."/>
            <person name="Poorten T."/>
            <person name="Britton C."/>
            <person name="Davik J."/>
            <person name="Ashrafi H."/>
            <person name="Aiden E.L."/>
            <person name="Borodovsky M."/>
            <person name="Worthington M."/>
        </authorList>
    </citation>
    <scope>NUCLEOTIDE SEQUENCE [LARGE SCALE GENOMIC DNA]</scope>
    <source>
        <strain evidence="1">PI 553951</strain>
    </source>
</reference>
<accession>A0AAW1XGV6</accession>
<dbReference type="Pfam" id="PF04640">
    <property type="entry name" value="PLATZ"/>
    <property type="match status" value="1"/>
</dbReference>
<evidence type="ECO:0000313" key="1">
    <source>
        <dbReference type="EMBL" id="KAK9935441.1"/>
    </source>
</evidence>
<organism evidence="1 2">
    <name type="scientific">Rubus argutus</name>
    <name type="common">Southern blackberry</name>
    <dbReference type="NCBI Taxonomy" id="59490"/>
    <lineage>
        <taxon>Eukaryota</taxon>
        <taxon>Viridiplantae</taxon>
        <taxon>Streptophyta</taxon>
        <taxon>Embryophyta</taxon>
        <taxon>Tracheophyta</taxon>
        <taxon>Spermatophyta</taxon>
        <taxon>Magnoliopsida</taxon>
        <taxon>eudicotyledons</taxon>
        <taxon>Gunneridae</taxon>
        <taxon>Pentapetalae</taxon>
        <taxon>rosids</taxon>
        <taxon>fabids</taxon>
        <taxon>Rosales</taxon>
        <taxon>Rosaceae</taxon>
        <taxon>Rosoideae</taxon>
        <taxon>Rosoideae incertae sedis</taxon>
        <taxon>Rubus</taxon>
    </lineage>
</organism>
<name>A0AAW1XGV6_RUBAR</name>
<keyword evidence="2" id="KW-1185">Reference proteome</keyword>
<gene>
    <name evidence="1" type="ORF">M0R45_022544</name>
</gene>
<sequence>MRQTIEDKRLQASKTEKGHMVVPQWLKIMCGTAFFRACIQHPDAKRNDLDHFCIDCLQPSCLNCLAQHPFHKNVKIRRYVYSDVINRRDLYKLFDCSGIQTYFTNRAKVEFARQFPLLQCCLQGFSNTWKRMPEKNFMCWRKGVPLRAPMF</sequence>
<dbReference type="PANTHER" id="PTHR31065:SF53">
    <property type="entry name" value="B BOX-TYPE DOMAIN-CONTAINING PROTEIN"/>
    <property type="match status" value="1"/>
</dbReference>
<dbReference type="EMBL" id="JBEDUW010000004">
    <property type="protein sequence ID" value="KAK9935441.1"/>
    <property type="molecule type" value="Genomic_DNA"/>
</dbReference>
<proteinExistence type="predicted"/>
<comment type="caution">
    <text evidence="1">The sequence shown here is derived from an EMBL/GenBank/DDBJ whole genome shotgun (WGS) entry which is preliminary data.</text>
</comment>
<dbReference type="PANTHER" id="PTHR31065">
    <property type="entry name" value="PLATZ TRANSCRIPTION FACTOR FAMILY PROTEIN"/>
    <property type="match status" value="1"/>
</dbReference>
<dbReference type="Proteomes" id="UP001457282">
    <property type="component" value="Unassembled WGS sequence"/>
</dbReference>
<protein>
    <recommendedName>
        <fullName evidence="3">B box-type domain-containing protein</fullName>
    </recommendedName>
</protein>
<dbReference type="AlphaFoldDB" id="A0AAW1XGV6"/>
<dbReference type="InterPro" id="IPR006734">
    <property type="entry name" value="PLATZ"/>
</dbReference>
<evidence type="ECO:0008006" key="3">
    <source>
        <dbReference type="Google" id="ProtNLM"/>
    </source>
</evidence>
<evidence type="ECO:0000313" key="2">
    <source>
        <dbReference type="Proteomes" id="UP001457282"/>
    </source>
</evidence>